<organism evidence="1 2">
    <name type="scientific">Armatimonas rosea</name>
    <dbReference type="NCBI Taxonomy" id="685828"/>
    <lineage>
        <taxon>Bacteria</taxon>
        <taxon>Bacillati</taxon>
        <taxon>Armatimonadota</taxon>
        <taxon>Armatimonadia</taxon>
        <taxon>Armatimonadales</taxon>
        <taxon>Armatimonadaceae</taxon>
        <taxon>Armatimonas</taxon>
    </lineage>
</organism>
<dbReference type="InterPro" id="IPR016187">
    <property type="entry name" value="CTDL_fold"/>
</dbReference>
<name>A0A7W9W6W5_ARMRO</name>
<dbReference type="Gene3D" id="3.90.1580.10">
    <property type="entry name" value="paralog of FGE (formylglycine-generating enzyme)"/>
    <property type="match status" value="1"/>
</dbReference>
<dbReference type="InterPro" id="IPR042095">
    <property type="entry name" value="SUMF_sf"/>
</dbReference>
<dbReference type="SUPFAM" id="SSF56436">
    <property type="entry name" value="C-type lectin-like"/>
    <property type="match status" value="1"/>
</dbReference>
<sequence>MYNAGAKPVKGSTYLERRPVEPDIETIAPYSGWKKHRGTPEECLAVVQLEEGGAYSAFVVRCDGFLVVPEAAWQAFMDKKKGDTLVTQAEGETSTGPFAISAALRRKSSRCSYRLLKVNDHHLRSLPVLAPEALQTGAPLRVLWATPAPNGRGLQVEQCTARYGELVDPRRGELATLIYEGGVPQRIPSGAVVIDAVSQAAVGMITEGTQPTRFATWRYWGDMINQVGLAPDREAALNKVPTQDSRMVKVTGGPVRLKEQQCEDFIKSFGTDVACTADFYCDINPVTNLEWFGWSKTRSTPTEPLATEANLTHKPIDHPQFPVGGASLVDMMDYLSDHSKRFLTEVEFMRASRTKEMKWLIDMDYEIIDAYDSLLEFEDQYISLKNDNFREENFIPDILRAVLAHVETKWSQGRSTAAFKQVPVPDSTHPVNLYEKDKSDFGVRNVHLNAPEICLGWNRNIVLCEKIRPSMADSFLSRINYVGEFNSKRMVYDPKYSSLIIENDLFDVLKAGAPYKNCLGSYLQIMIEGKDYDFRKNKNRLNDYGMTKFGEFVYPFDFGGAVASPLSREKVRLGNGGASIFDNAIRETVGVDYHWKIVVDYKKVTTFSFRGAR</sequence>
<keyword evidence="2" id="KW-1185">Reference proteome</keyword>
<reference evidence="1 2" key="1">
    <citation type="submission" date="2020-08" db="EMBL/GenBank/DDBJ databases">
        <title>Genomic Encyclopedia of Type Strains, Phase IV (KMG-IV): sequencing the most valuable type-strain genomes for metagenomic binning, comparative biology and taxonomic classification.</title>
        <authorList>
            <person name="Goeker M."/>
        </authorList>
    </citation>
    <scope>NUCLEOTIDE SEQUENCE [LARGE SCALE GENOMIC DNA]</scope>
    <source>
        <strain evidence="1 2">DSM 23562</strain>
    </source>
</reference>
<dbReference type="Proteomes" id="UP000520814">
    <property type="component" value="Unassembled WGS sequence"/>
</dbReference>
<evidence type="ECO:0000313" key="1">
    <source>
        <dbReference type="EMBL" id="MBB6050596.1"/>
    </source>
</evidence>
<dbReference type="EMBL" id="JACHGW010000002">
    <property type="protein sequence ID" value="MBB6050596.1"/>
    <property type="molecule type" value="Genomic_DNA"/>
</dbReference>
<accession>A0A7W9W6W5</accession>
<proteinExistence type="predicted"/>
<gene>
    <name evidence="1" type="ORF">HNQ39_002387</name>
</gene>
<evidence type="ECO:0000313" key="2">
    <source>
        <dbReference type="Proteomes" id="UP000520814"/>
    </source>
</evidence>
<protein>
    <submittedName>
        <fullName evidence="1">Uncharacterized protein</fullName>
    </submittedName>
</protein>
<comment type="caution">
    <text evidence="1">The sequence shown here is derived from an EMBL/GenBank/DDBJ whole genome shotgun (WGS) entry which is preliminary data.</text>
</comment>
<dbReference type="AlphaFoldDB" id="A0A7W9W6W5"/>